<name>A0A8S1JV88_9CILI</name>
<dbReference type="EMBL" id="CAJJDN010000001">
    <property type="protein sequence ID" value="CAD8046349.1"/>
    <property type="molecule type" value="Genomic_DNA"/>
</dbReference>
<organism evidence="2 3">
    <name type="scientific">Paramecium sonneborni</name>
    <dbReference type="NCBI Taxonomy" id="65129"/>
    <lineage>
        <taxon>Eukaryota</taxon>
        <taxon>Sar</taxon>
        <taxon>Alveolata</taxon>
        <taxon>Ciliophora</taxon>
        <taxon>Intramacronucleata</taxon>
        <taxon>Oligohymenophorea</taxon>
        <taxon>Peniculida</taxon>
        <taxon>Parameciidae</taxon>
        <taxon>Paramecium</taxon>
    </lineage>
</organism>
<dbReference type="EMBL" id="CAJJDN010000001">
    <property type="protein sequence ID" value="CAD8046351.1"/>
    <property type="molecule type" value="Genomic_DNA"/>
</dbReference>
<keyword evidence="3" id="KW-1185">Reference proteome</keyword>
<evidence type="ECO:0000313" key="3">
    <source>
        <dbReference type="Proteomes" id="UP000692954"/>
    </source>
</evidence>
<accession>A0A8S1JV88</accession>
<comment type="caution">
    <text evidence="2">The sequence shown here is derived from an EMBL/GenBank/DDBJ whole genome shotgun (WGS) entry which is preliminary data.</text>
</comment>
<dbReference type="OrthoDB" id="316383at2759"/>
<gene>
    <name evidence="1" type="ORF">PSON_ATCC_30995.1.T0010567</name>
    <name evidence="2" type="ORF">PSON_ATCC_30995.1.T0010568</name>
</gene>
<reference evidence="2" key="1">
    <citation type="submission" date="2021-01" db="EMBL/GenBank/DDBJ databases">
        <authorList>
            <consortium name="Genoscope - CEA"/>
            <person name="William W."/>
        </authorList>
    </citation>
    <scope>NUCLEOTIDE SEQUENCE</scope>
</reference>
<evidence type="ECO:0000313" key="2">
    <source>
        <dbReference type="EMBL" id="CAD8046351.1"/>
    </source>
</evidence>
<dbReference type="Proteomes" id="UP000692954">
    <property type="component" value="Unassembled WGS sequence"/>
</dbReference>
<proteinExistence type="predicted"/>
<evidence type="ECO:0000313" key="1">
    <source>
        <dbReference type="EMBL" id="CAD8046349.1"/>
    </source>
</evidence>
<protein>
    <submittedName>
        <fullName evidence="2">Uncharacterized protein</fullName>
    </submittedName>
</protein>
<sequence>MIIYHNFKNLFQPFQQIYASNKEIRLNIIFLESTLFCSNQNTRLVEYFKLNENVNRYELLNKLVNKFPIQQIYGSFNRILILSSNNKYYQYIYNKKKDNFEKGELSKEKGSILSQIEFLDEGNSFLELSYQGDIKLWRFINQELQIIKVVKLQQHITSASVSKNKNTLIIGLADGTIKVLI</sequence>
<dbReference type="AlphaFoldDB" id="A0A8S1JV88"/>